<evidence type="ECO:0000313" key="3">
    <source>
        <dbReference type="Proteomes" id="UP000008808"/>
    </source>
</evidence>
<keyword evidence="1" id="KW-1133">Transmembrane helix</keyword>
<sequence length="34" mass="4409">MKHRRQTLLMILMRFSIRIWFVLSRWLISLNRRH</sequence>
<feature type="transmembrane region" description="Helical" evidence="1">
    <location>
        <begin position="7"/>
        <end position="28"/>
    </location>
</feature>
<keyword evidence="1" id="KW-0812">Transmembrane</keyword>
<keyword evidence="1" id="KW-0472">Membrane</keyword>
<organism evidence="2 3">
    <name type="scientific">Erythrobacter litoralis (strain HTCC2594)</name>
    <dbReference type="NCBI Taxonomy" id="314225"/>
    <lineage>
        <taxon>Bacteria</taxon>
        <taxon>Pseudomonadati</taxon>
        <taxon>Pseudomonadota</taxon>
        <taxon>Alphaproteobacteria</taxon>
        <taxon>Sphingomonadales</taxon>
        <taxon>Erythrobacteraceae</taxon>
        <taxon>Erythrobacter/Porphyrobacter group</taxon>
        <taxon>Erythrobacter</taxon>
    </lineage>
</organism>
<gene>
    <name evidence="2" type="ordered locus">ELI_03450</name>
</gene>
<dbReference type="AlphaFoldDB" id="Q2NC09"/>
<reference evidence="3" key="1">
    <citation type="journal article" date="2009" name="J. Bacteriol.">
        <title>Complete genome sequence of Erythrobacter litoralis HTCC2594.</title>
        <authorList>
            <person name="Oh H.M."/>
            <person name="Giovannoni S.J."/>
            <person name="Ferriera S."/>
            <person name="Johnson J."/>
            <person name="Cho J.C."/>
        </authorList>
    </citation>
    <scope>NUCLEOTIDE SEQUENCE [LARGE SCALE GENOMIC DNA]</scope>
    <source>
        <strain evidence="3">HTCC2594</strain>
    </source>
</reference>
<keyword evidence="3" id="KW-1185">Reference proteome</keyword>
<dbReference type="STRING" id="314225.ELI_03450"/>
<accession>Q2NC09</accession>
<dbReference type="EMBL" id="CP000157">
    <property type="protein sequence ID" value="ABC62782.1"/>
    <property type="molecule type" value="Genomic_DNA"/>
</dbReference>
<dbReference type="HOGENOM" id="CLU_3373703_0_0_5"/>
<dbReference type="Proteomes" id="UP000008808">
    <property type="component" value="Chromosome"/>
</dbReference>
<evidence type="ECO:0000313" key="2">
    <source>
        <dbReference type="EMBL" id="ABC62782.1"/>
    </source>
</evidence>
<evidence type="ECO:0000256" key="1">
    <source>
        <dbReference type="SAM" id="Phobius"/>
    </source>
</evidence>
<proteinExistence type="predicted"/>
<name>Q2NC09_ERYLH</name>
<dbReference type="KEGG" id="eli:ELI_03450"/>
<protein>
    <submittedName>
        <fullName evidence="2">Uncharacterized protein</fullName>
    </submittedName>
</protein>